<evidence type="ECO:0000256" key="10">
    <source>
        <dbReference type="ARBA" id="ARBA00022840"/>
    </source>
</evidence>
<keyword evidence="15" id="KW-1185">Reference proteome</keyword>
<dbReference type="Pfam" id="PF01300">
    <property type="entry name" value="Sua5_yciO_yrdC"/>
    <property type="match status" value="1"/>
</dbReference>
<dbReference type="EMBL" id="CASHTH010001108">
    <property type="protein sequence ID" value="CAI8011527.1"/>
    <property type="molecule type" value="Genomic_DNA"/>
</dbReference>
<comment type="subcellular location">
    <subcellularLocation>
        <location evidence="1">Cytoplasm</location>
    </subcellularLocation>
</comment>
<dbReference type="GO" id="GO:0005737">
    <property type="term" value="C:cytoplasm"/>
    <property type="evidence" value="ECO:0007669"/>
    <property type="project" value="UniProtKB-SubCell"/>
</dbReference>
<dbReference type="GO" id="GO:0000049">
    <property type="term" value="F:tRNA binding"/>
    <property type="evidence" value="ECO:0007669"/>
    <property type="project" value="TreeGrafter"/>
</dbReference>
<dbReference type="InterPro" id="IPR017945">
    <property type="entry name" value="DHBP_synth_RibB-like_a/b_dom"/>
</dbReference>
<dbReference type="PANTHER" id="PTHR17490:SF16">
    <property type="entry name" value="THREONYLCARBAMOYL-AMP SYNTHASE"/>
    <property type="match status" value="1"/>
</dbReference>
<sequence>MVKGRPDGKPIPLVLSSVTDIHRVSQNLPDFFFHLTDRFWPGGLTIVIESKGLLPVLTAGGGTVGVRIPNNPLLLKILQTFGGPMAITSANLSGEPPATSAQEIGGELASRIDMIVDGGKTPGPIPSTVYDISVSPPLVRRHGVISEETLVKELACYNKP</sequence>
<organism evidence="14 15">
    <name type="scientific">Geodia barretti</name>
    <name type="common">Barrett's horny sponge</name>
    <dbReference type="NCBI Taxonomy" id="519541"/>
    <lineage>
        <taxon>Eukaryota</taxon>
        <taxon>Metazoa</taxon>
        <taxon>Porifera</taxon>
        <taxon>Demospongiae</taxon>
        <taxon>Heteroscleromorpha</taxon>
        <taxon>Tetractinellida</taxon>
        <taxon>Astrophorina</taxon>
        <taxon>Geodiidae</taxon>
        <taxon>Geodia</taxon>
    </lineage>
</organism>
<reference evidence="14" key="1">
    <citation type="submission" date="2023-03" db="EMBL/GenBank/DDBJ databases">
        <authorList>
            <person name="Steffen K."/>
            <person name="Cardenas P."/>
        </authorList>
    </citation>
    <scope>NUCLEOTIDE SEQUENCE</scope>
</reference>
<keyword evidence="10" id="KW-0067">ATP-binding</keyword>
<gene>
    <name evidence="14" type="ORF">GBAR_LOCUS7429</name>
</gene>
<evidence type="ECO:0000259" key="13">
    <source>
        <dbReference type="PROSITE" id="PS51163"/>
    </source>
</evidence>
<comment type="similarity">
    <text evidence="2">Belongs to the SUA5 family.</text>
</comment>
<dbReference type="PANTHER" id="PTHR17490">
    <property type="entry name" value="SUA5"/>
    <property type="match status" value="1"/>
</dbReference>
<dbReference type="SUPFAM" id="SSF55821">
    <property type="entry name" value="YrdC/RibB"/>
    <property type="match status" value="1"/>
</dbReference>
<evidence type="ECO:0000256" key="6">
    <source>
        <dbReference type="ARBA" id="ARBA00022679"/>
    </source>
</evidence>
<evidence type="ECO:0000256" key="2">
    <source>
        <dbReference type="ARBA" id="ARBA00007663"/>
    </source>
</evidence>
<feature type="domain" description="YrdC-like" evidence="13">
    <location>
        <begin position="1"/>
        <end position="145"/>
    </location>
</feature>
<keyword evidence="7" id="KW-0819">tRNA processing</keyword>
<accession>A0AA35RIA1</accession>
<keyword evidence="9" id="KW-0547">Nucleotide-binding</keyword>
<evidence type="ECO:0000313" key="15">
    <source>
        <dbReference type="Proteomes" id="UP001174909"/>
    </source>
</evidence>
<evidence type="ECO:0000256" key="1">
    <source>
        <dbReference type="ARBA" id="ARBA00004496"/>
    </source>
</evidence>
<protein>
    <recommendedName>
        <fullName evidence="4">Threonylcarbamoyl-AMP synthase</fullName>
        <ecNumber evidence="3">2.7.7.87</ecNumber>
    </recommendedName>
    <alternativeName>
        <fullName evidence="11">L-threonylcarbamoyladenylate synthase</fullName>
    </alternativeName>
</protein>
<dbReference type="GO" id="GO:0006450">
    <property type="term" value="P:regulation of translational fidelity"/>
    <property type="evidence" value="ECO:0007669"/>
    <property type="project" value="TreeGrafter"/>
</dbReference>
<dbReference type="PROSITE" id="PS51163">
    <property type="entry name" value="YRDC"/>
    <property type="match status" value="1"/>
</dbReference>
<comment type="catalytic activity">
    <reaction evidence="12">
        <text>L-threonine + hydrogencarbonate + ATP = L-threonylcarbamoyladenylate + diphosphate + H2O</text>
        <dbReference type="Rhea" id="RHEA:36407"/>
        <dbReference type="ChEBI" id="CHEBI:15377"/>
        <dbReference type="ChEBI" id="CHEBI:17544"/>
        <dbReference type="ChEBI" id="CHEBI:30616"/>
        <dbReference type="ChEBI" id="CHEBI:33019"/>
        <dbReference type="ChEBI" id="CHEBI:57926"/>
        <dbReference type="ChEBI" id="CHEBI:73682"/>
        <dbReference type="EC" id="2.7.7.87"/>
    </reaction>
</comment>
<evidence type="ECO:0000256" key="11">
    <source>
        <dbReference type="ARBA" id="ARBA00029774"/>
    </source>
</evidence>
<evidence type="ECO:0000256" key="7">
    <source>
        <dbReference type="ARBA" id="ARBA00022694"/>
    </source>
</evidence>
<dbReference type="AlphaFoldDB" id="A0AA35RIA1"/>
<dbReference type="Proteomes" id="UP001174909">
    <property type="component" value="Unassembled WGS sequence"/>
</dbReference>
<evidence type="ECO:0000256" key="9">
    <source>
        <dbReference type="ARBA" id="ARBA00022741"/>
    </source>
</evidence>
<comment type="caution">
    <text evidence="14">The sequence shown here is derived from an EMBL/GenBank/DDBJ whole genome shotgun (WGS) entry which is preliminary data.</text>
</comment>
<keyword evidence="6" id="KW-0808">Transferase</keyword>
<evidence type="ECO:0000256" key="5">
    <source>
        <dbReference type="ARBA" id="ARBA00022490"/>
    </source>
</evidence>
<proteinExistence type="inferred from homology"/>
<dbReference type="GO" id="GO:0005524">
    <property type="term" value="F:ATP binding"/>
    <property type="evidence" value="ECO:0007669"/>
    <property type="project" value="UniProtKB-KW"/>
</dbReference>
<evidence type="ECO:0000256" key="4">
    <source>
        <dbReference type="ARBA" id="ARBA00015492"/>
    </source>
</evidence>
<evidence type="ECO:0000256" key="8">
    <source>
        <dbReference type="ARBA" id="ARBA00022695"/>
    </source>
</evidence>
<dbReference type="EC" id="2.7.7.87" evidence="3"/>
<evidence type="ECO:0000256" key="3">
    <source>
        <dbReference type="ARBA" id="ARBA00012584"/>
    </source>
</evidence>
<keyword evidence="8" id="KW-0548">Nucleotidyltransferase</keyword>
<dbReference type="GO" id="GO:0061710">
    <property type="term" value="F:L-threonylcarbamoyladenylate synthase"/>
    <property type="evidence" value="ECO:0007669"/>
    <property type="project" value="UniProtKB-EC"/>
</dbReference>
<name>A0AA35RIA1_GEOBA</name>
<dbReference type="Gene3D" id="3.90.870.10">
    <property type="entry name" value="DHBP synthase"/>
    <property type="match status" value="1"/>
</dbReference>
<evidence type="ECO:0000256" key="12">
    <source>
        <dbReference type="ARBA" id="ARBA00048366"/>
    </source>
</evidence>
<evidence type="ECO:0000313" key="14">
    <source>
        <dbReference type="EMBL" id="CAI8011527.1"/>
    </source>
</evidence>
<dbReference type="InterPro" id="IPR006070">
    <property type="entry name" value="Sua5-like_dom"/>
</dbReference>
<dbReference type="GO" id="GO:0008033">
    <property type="term" value="P:tRNA processing"/>
    <property type="evidence" value="ECO:0007669"/>
    <property type="project" value="UniProtKB-KW"/>
</dbReference>
<dbReference type="GO" id="GO:0003725">
    <property type="term" value="F:double-stranded RNA binding"/>
    <property type="evidence" value="ECO:0007669"/>
    <property type="project" value="InterPro"/>
</dbReference>
<keyword evidence="5" id="KW-0963">Cytoplasm</keyword>
<dbReference type="InterPro" id="IPR050156">
    <property type="entry name" value="TC-AMP_synthase_SUA5"/>
</dbReference>